<comment type="caution">
    <text evidence="2">The sequence shown here is derived from an EMBL/GenBank/DDBJ whole genome shotgun (WGS) entry which is preliminary data.</text>
</comment>
<evidence type="ECO:0000259" key="1">
    <source>
        <dbReference type="Pfam" id="PF13480"/>
    </source>
</evidence>
<dbReference type="SUPFAM" id="SSF55729">
    <property type="entry name" value="Acyl-CoA N-acyltransferases (Nat)"/>
    <property type="match status" value="1"/>
</dbReference>
<dbReference type="Pfam" id="PF13480">
    <property type="entry name" value="Acetyltransf_6"/>
    <property type="match status" value="1"/>
</dbReference>
<dbReference type="EMBL" id="JAFLNF010000007">
    <property type="protein sequence ID" value="MBO0346653.1"/>
    <property type="molecule type" value="Genomic_DNA"/>
</dbReference>
<dbReference type="AlphaFoldDB" id="A0A939ES85"/>
<protein>
    <submittedName>
        <fullName evidence="2">GNAT family N-acetyltransferase</fullName>
    </submittedName>
</protein>
<gene>
    <name evidence="2" type="ORF">J0X15_15595</name>
</gene>
<dbReference type="InterPro" id="IPR016181">
    <property type="entry name" value="Acyl_CoA_acyltransferase"/>
</dbReference>
<dbReference type="RefSeq" id="WP_206942660.1">
    <property type="nucleotide sequence ID" value="NZ_JAFLNF010000007.1"/>
</dbReference>
<feature type="domain" description="BioF2-like acetyltransferase" evidence="1">
    <location>
        <begin position="184"/>
        <end position="302"/>
    </location>
</feature>
<name>A0A939ES85_9HYPH</name>
<dbReference type="InterPro" id="IPR038740">
    <property type="entry name" value="BioF2-like_GNAT_dom"/>
</dbReference>
<evidence type="ECO:0000313" key="2">
    <source>
        <dbReference type="EMBL" id="MBO0346653.1"/>
    </source>
</evidence>
<evidence type="ECO:0000313" key="3">
    <source>
        <dbReference type="Proteomes" id="UP000664779"/>
    </source>
</evidence>
<proteinExistence type="predicted"/>
<dbReference type="Proteomes" id="UP000664779">
    <property type="component" value="Unassembled WGS sequence"/>
</dbReference>
<reference evidence="2" key="1">
    <citation type="submission" date="2021-03" db="EMBL/GenBank/DDBJ databases">
        <title>Roseibium sp. CAU 1637 isolated from Incheon.</title>
        <authorList>
            <person name="Kim W."/>
        </authorList>
    </citation>
    <scope>NUCLEOTIDE SEQUENCE</scope>
    <source>
        <strain evidence="2">CAU 1637</strain>
    </source>
</reference>
<sequence>MTLAQPLNATETNTPLVLDPAALTPAQRDAWQALADEAVDPNPFFSPSFVQALLPDMAPAGTRLFIATDAEDRWLMAAPAAPRKLGLALKSLTGLATEYGPCGTPLTSPVATADTAATFLQAIRQGAGSFSHLTLPYLPLESRACQLLRQAPGWTLYTSLHQERACHASGEEGEAQFSAAFRGKRRKEFNRLLRRLGDLGSVKFDSYQGEDVLPHFEAYLQLEASGWKGHQGSALLSSAETARFARTMVENRTRTGGIRIDSISLDAKPLAMLVLLIERNAAFSWKIAYDEAFARFSPGAHLALFSFERNLANPLLTSADSLAVPGHSMIDPLWRGRMAYAHAQLASSPLDRSFGKLLRIDQTLNRNLRSTAKRLLRRGA</sequence>
<accession>A0A939ES85</accession>
<keyword evidence="3" id="KW-1185">Reference proteome</keyword>
<organism evidence="2 3">
    <name type="scientific">Roseibium limicola</name>
    <dbReference type="NCBI Taxonomy" id="2816037"/>
    <lineage>
        <taxon>Bacteria</taxon>
        <taxon>Pseudomonadati</taxon>
        <taxon>Pseudomonadota</taxon>
        <taxon>Alphaproteobacteria</taxon>
        <taxon>Hyphomicrobiales</taxon>
        <taxon>Stappiaceae</taxon>
        <taxon>Roseibium</taxon>
    </lineage>
</organism>